<protein>
    <recommendedName>
        <fullName evidence="4">Prolyl 4-hydroxylase alpha subunit Fe(2+) 2OG dioxygenase domain-containing protein</fullName>
    </recommendedName>
</protein>
<dbReference type="GeneID" id="17258126"/>
<feature type="signal peptide" evidence="1">
    <location>
        <begin position="1"/>
        <end position="25"/>
    </location>
</feature>
<reference evidence="2" key="2">
    <citation type="submission" date="2024-10" db="UniProtKB">
        <authorList>
            <consortium name="EnsemblProtists"/>
        </authorList>
    </citation>
    <scope>IDENTIFICATION</scope>
</reference>
<organism evidence="2 3">
    <name type="scientific">Emiliania huxleyi (strain CCMP1516)</name>
    <dbReference type="NCBI Taxonomy" id="280463"/>
    <lineage>
        <taxon>Eukaryota</taxon>
        <taxon>Haptista</taxon>
        <taxon>Haptophyta</taxon>
        <taxon>Prymnesiophyceae</taxon>
        <taxon>Isochrysidales</taxon>
        <taxon>Noelaerhabdaceae</taxon>
        <taxon>Emiliania</taxon>
    </lineage>
</organism>
<evidence type="ECO:0000256" key="1">
    <source>
        <dbReference type="SAM" id="SignalP"/>
    </source>
</evidence>
<dbReference type="AlphaFoldDB" id="A0A0D3IL40"/>
<dbReference type="RefSeq" id="XP_005764404.1">
    <property type="nucleotide sequence ID" value="XM_005764347.1"/>
</dbReference>
<dbReference type="HOGENOM" id="CLU_1191798_0_0_1"/>
<keyword evidence="1" id="KW-0732">Signal</keyword>
<evidence type="ECO:0000313" key="2">
    <source>
        <dbReference type="EnsemblProtists" id="EOD11975"/>
    </source>
</evidence>
<evidence type="ECO:0008006" key="4">
    <source>
        <dbReference type="Google" id="ProtNLM"/>
    </source>
</evidence>
<feature type="chain" id="PRO_5044291129" description="Prolyl 4-hydroxylase alpha subunit Fe(2+) 2OG dioxygenase domain-containing protein" evidence="1">
    <location>
        <begin position="26"/>
        <end position="233"/>
    </location>
</feature>
<reference evidence="3" key="1">
    <citation type="journal article" date="2013" name="Nature">
        <title>Pan genome of the phytoplankton Emiliania underpins its global distribution.</title>
        <authorList>
            <person name="Read B.A."/>
            <person name="Kegel J."/>
            <person name="Klute M.J."/>
            <person name="Kuo A."/>
            <person name="Lefebvre S.C."/>
            <person name="Maumus F."/>
            <person name="Mayer C."/>
            <person name="Miller J."/>
            <person name="Monier A."/>
            <person name="Salamov A."/>
            <person name="Young J."/>
            <person name="Aguilar M."/>
            <person name="Claverie J.M."/>
            <person name="Frickenhaus S."/>
            <person name="Gonzalez K."/>
            <person name="Herman E.K."/>
            <person name="Lin Y.C."/>
            <person name="Napier J."/>
            <person name="Ogata H."/>
            <person name="Sarno A.F."/>
            <person name="Shmutz J."/>
            <person name="Schroeder D."/>
            <person name="de Vargas C."/>
            <person name="Verret F."/>
            <person name="von Dassow P."/>
            <person name="Valentin K."/>
            <person name="Van de Peer Y."/>
            <person name="Wheeler G."/>
            <person name="Dacks J.B."/>
            <person name="Delwiche C.F."/>
            <person name="Dyhrman S.T."/>
            <person name="Glockner G."/>
            <person name="John U."/>
            <person name="Richards T."/>
            <person name="Worden A.Z."/>
            <person name="Zhang X."/>
            <person name="Grigoriev I.V."/>
            <person name="Allen A.E."/>
            <person name="Bidle K."/>
            <person name="Borodovsky M."/>
            <person name="Bowler C."/>
            <person name="Brownlee C."/>
            <person name="Cock J.M."/>
            <person name="Elias M."/>
            <person name="Gladyshev V.N."/>
            <person name="Groth M."/>
            <person name="Guda C."/>
            <person name="Hadaegh A."/>
            <person name="Iglesias-Rodriguez M.D."/>
            <person name="Jenkins J."/>
            <person name="Jones B.M."/>
            <person name="Lawson T."/>
            <person name="Leese F."/>
            <person name="Lindquist E."/>
            <person name="Lobanov A."/>
            <person name="Lomsadze A."/>
            <person name="Malik S.B."/>
            <person name="Marsh M.E."/>
            <person name="Mackinder L."/>
            <person name="Mock T."/>
            <person name="Mueller-Roeber B."/>
            <person name="Pagarete A."/>
            <person name="Parker M."/>
            <person name="Probert I."/>
            <person name="Quesneville H."/>
            <person name="Raines C."/>
            <person name="Rensing S.A."/>
            <person name="Riano-Pachon D.M."/>
            <person name="Richier S."/>
            <person name="Rokitta S."/>
            <person name="Shiraiwa Y."/>
            <person name="Soanes D.M."/>
            <person name="van der Giezen M."/>
            <person name="Wahlund T.M."/>
            <person name="Williams B."/>
            <person name="Wilson W."/>
            <person name="Wolfe G."/>
            <person name="Wurch L.L."/>
        </authorList>
    </citation>
    <scope>NUCLEOTIDE SEQUENCE</scope>
</reference>
<dbReference type="Proteomes" id="UP000013827">
    <property type="component" value="Unassembled WGS sequence"/>
</dbReference>
<accession>A0A0D3IL40</accession>
<proteinExistence type="predicted"/>
<dbReference type="PaxDb" id="2903-EOD11975"/>
<name>A0A0D3IL40_EMIH1</name>
<sequence>MQKHSGRGVFCCLMTAALPVVLYMASDPHTDPNRRLLRMQQLIQFPLQVRLIDHVSLHQPAGYELTTIPLEIQQVLAALVDDALGAGHVGAPFHHHVVDGRATALPLPRNLAALLRALMQPKLEEFCGCALQNGIVHGIRVYHPGALLLPHADWPHAWVVSATLNVRRNALMYEASRLLHSRPEPLRGGVYAAVFIGFTPVGYPNIPSAGIATRVIVTSVMGMQQLGLRLGVL</sequence>
<evidence type="ECO:0000313" key="3">
    <source>
        <dbReference type="Proteomes" id="UP000013827"/>
    </source>
</evidence>
<dbReference type="EnsemblProtists" id="EOD11975">
    <property type="protein sequence ID" value="EOD11975"/>
    <property type="gene ID" value="EMIHUDRAFT_247659"/>
</dbReference>
<keyword evidence="3" id="KW-1185">Reference proteome</keyword>
<dbReference type="KEGG" id="ehx:EMIHUDRAFT_247659"/>